<evidence type="ECO:0000313" key="3">
    <source>
        <dbReference type="EMBL" id="KAL1489796.1"/>
    </source>
</evidence>
<sequence length="177" mass="19504">MNYHLVLPILMFLSHINYSFACNGYSIKILKSQNCVEDSIIKLPEKDFSLVLDSDCNIYGSGCVEITKDFKTAKAKYRVKKAPLPVIEGDVDLCQISELMKKTPDLAAGMSLVGIPTQCPVQAKKVCGTPDQKFSILKFKNQIGMAAGTSEIRVEIEHDNGKSCIEIQSSINKARKG</sequence>
<feature type="signal peptide" evidence="2">
    <location>
        <begin position="1"/>
        <end position="21"/>
    </location>
</feature>
<evidence type="ECO:0000256" key="2">
    <source>
        <dbReference type="SAM" id="SignalP"/>
    </source>
</evidence>
<name>A0ABD1E619_HYPHA</name>
<gene>
    <name evidence="3" type="ORF">ABEB36_013729</name>
</gene>
<feature type="chain" id="PRO_5044826148" evidence="2">
    <location>
        <begin position="22"/>
        <end position="177"/>
    </location>
</feature>
<evidence type="ECO:0000313" key="4">
    <source>
        <dbReference type="Proteomes" id="UP001566132"/>
    </source>
</evidence>
<dbReference type="Proteomes" id="UP001566132">
    <property type="component" value="Unassembled WGS sequence"/>
</dbReference>
<keyword evidence="1 2" id="KW-0732">Signal</keyword>
<protein>
    <submittedName>
        <fullName evidence="3">Uncharacterized protein</fullName>
    </submittedName>
</protein>
<reference evidence="3 4" key="1">
    <citation type="submission" date="2024-05" db="EMBL/GenBank/DDBJ databases">
        <title>Genetic variation in Jamaican populations of the coffee berry borer (Hypothenemus hampei).</title>
        <authorList>
            <person name="Errbii M."/>
            <person name="Myrie A."/>
        </authorList>
    </citation>
    <scope>NUCLEOTIDE SEQUENCE [LARGE SCALE GENOMIC DNA]</scope>
    <source>
        <strain evidence="3">JA-Hopewell-2020-01-JO</strain>
        <tissue evidence="3">Whole body</tissue>
    </source>
</reference>
<proteinExistence type="predicted"/>
<evidence type="ECO:0000256" key="1">
    <source>
        <dbReference type="ARBA" id="ARBA00022729"/>
    </source>
</evidence>
<dbReference type="EMBL" id="JBDJPC010000011">
    <property type="protein sequence ID" value="KAL1489796.1"/>
    <property type="molecule type" value="Genomic_DNA"/>
</dbReference>
<keyword evidence="4" id="KW-1185">Reference proteome</keyword>
<dbReference type="Gene3D" id="2.70.220.10">
    <property type="entry name" value="Ganglioside GM2 activator"/>
    <property type="match status" value="1"/>
</dbReference>
<organism evidence="3 4">
    <name type="scientific">Hypothenemus hampei</name>
    <name type="common">Coffee berry borer</name>
    <dbReference type="NCBI Taxonomy" id="57062"/>
    <lineage>
        <taxon>Eukaryota</taxon>
        <taxon>Metazoa</taxon>
        <taxon>Ecdysozoa</taxon>
        <taxon>Arthropoda</taxon>
        <taxon>Hexapoda</taxon>
        <taxon>Insecta</taxon>
        <taxon>Pterygota</taxon>
        <taxon>Neoptera</taxon>
        <taxon>Endopterygota</taxon>
        <taxon>Coleoptera</taxon>
        <taxon>Polyphaga</taxon>
        <taxon>Cucujiformia</taxon>
        <taxon>Curculionidae</taxon>
        <taxon>Scolytinae</taxon>
        <taxon>Hypothenemus</taxon>
    </lineage>
</organism>
<dbReference type="AlphaFoldDB" id="A0ABD1E619"/>
<dbReference type="InterPro" id="IPR036846">
    <property type="entry name" value="GM2-AP_sf"/>
</dbReference>
<accession>A0ABD1E619</accession>
<comment type="caution">
    <text evidence="3">The sequence shown here is derived from an EMBL/GenBank/DDBJ whole genome shotgun (WGS) entry which is preliminary data.</text>
</comment>